<feature type="compositionally biased region" description="Polar residues" evidence="1">
    <location>
        <begin position="149"/>
        <end position="159"/>
    </location>
</feature>
<name>A0AAE0N0D7_9PEZI</name>
<organism evidence="2 3">
    <name type="scientific">Lasiosphaeria ovina</name>
    <dbReference type="NCBI Taxonomy" id="92902"/>
    <lineage>
        <taxon>Eukaryota</taxon>
        <taxon>Fungi</taxon>
        <taxon>Dikarya</taxon>
        <taxon>Ascomycota</taxon>
        <taxon>Pezizomycotina</taxon>
        <taxon>Sordariomycetes</taxon>
        <taxon>Sordariomycetidae</taxon>
        <taxon>Sordariales</taxon>
        <taxon>Lasiosphaeriaceae</taxon>
        <taxon>Lasiosphaeria</taxon>
    </lineage>
</organism>
<dbReference type="AlphaFoldDB" id="A0AAE0N0D7"/>
<gene>
    <name evidence="2" type="ORF">B0T24DRAFT_712108</name>
</gene>
<feature type="compositionally biased region" description="Polar residues" evidence="1">
    <location>
        <begin position="197"/>
        <end position="206"/>
    </location>
</feature>
<sequence>MARLVRAREAAKLCETHKRSDWSERELLLLTIKLKHDKNGKTGQPSTYEVWRISKTRLDELVKTVTKYDSYVEAADAGADTAWPSTSDVKGVYVLCGGQFPNTYKEALEGAKLGAMIDGDKARVYDEWWVGAIRENDPYCGDGWKPGKDQSSPAGSANTPERGKRAFRPSSDSDEKERPKKKVRFDISDSEDDDTFQPENIASTGKATDIAELRDEIN</sequence>
<feature type="region of interest" description="Disordered" evidence="1">
    <location>
        <begin position="139"/>
        <end position="218"/>
    </location>
</feature>
<protein>
    <submittedName>
        <fullName evidence="2">Uncharacterized protein</fullName>
    </submittedName>
</protein>
<evidence type="ECO:0000313" key="2">
    <source>
        <dbReference type="EMBL" id="KAK3364829.1"/>
    </source>
</evidence>
<dbReference type="EMBL" id="JAULSN010000009">
    <property type="protein sequence ID" value="KAK3364829.1"/>
    <property type="molecule type" value="Genomic_DNA"/>
</dbReference>
<feature type="compositionally biased region" description="Basic and acidic residues" evidence="1">
    <location>
        <begin position="209"/>
        <end position="218"/>
    </location>
</feature>
<comment type="caution">
    <text evidence="2">The sequence shown here is derived from an EMBL/GenBank/DDBJ whole genome shotgun (WGS) entry which is preliminary data.</text>
</comment>
<evidence type="ECO:0000313" key="3">
    <source>
        <dbReference type="Proteomes" id="UP001287356"/>
    </source>
</evidence>
<reference evidence="2" key="2">
    <citation type="submission" date="2023-06" db="EMBL/GenBank/DDBJ databases">
        <authorList>
            <consortium name="Lawrence Berkeley National Laboratory"/>
            <person name="Haridas S."/>
            <person name="Hensen N."/>
            <person name="Bonometti L."/>
            <person name="Westerberg I."/>
            <person name="Brannstrom I.O."/>
            <person name="Guillou S."/>
            <person name="Cros-Aarteil S."/>
            <person name="Calhoun S."/>
            <person name="Kuo A."/>
            <person name="Mondo S."/>
            <person name="Pangilinan J."/>
            <person name="Riley R."/>
            <person name="Labutti K."/>
            <person name="Andreopoulos B."/>
            <person name="Lipzen A."/>
            <person name="Chen C."/>
            <person name="Yanf M."/>
            <person name="Daum C."/>
            <person name="Ng V."/>
            <person name="Clum A."/>
            <person name="Steindorff A."/>
            <person name="Ohm R."/>
            <person name="Martin F."/>
            <person name="Silar P."/>
            <person name="Natvig D."/>
            <person name="Lalanne C."/>
            <person name="Gautier V."/>
            <person name="Ament-Velasquez S.L."/>
            <person name="Kruys A."/>
            <person name="Hutchinson M.I."/>
            <person name="Powell A.J."/>
            <person name="Barry K."/>
            <person name="Miller A.N."/>
            <person name="Grigoriev I.V."/>
            <person name="Debuchy R."/>
            <person name="Gladieux P."/>
            <person name="Thoren M.H."/>
            <person name="Johannesson H."/>
        </authorList>
    </citation>
    <scope>NUCLEOTIDE SEQUENCE</scope>
    <source>
        <strain evidence="2">CBS 958.72</strain>
    </source>
</reference>
<proteinExistence type="predicted"/>
<keyword evidence="3" id="KW-1185">Reference proteome</keyword>
<reference evidence="2" key="1">
    <citation type="journal article" date="2023" name="Mol. Phylogenet. Evol.">
        <title>Genome-scale phylogeny and comparative genomics of the fungal order Sordariales.</title>
        <authorList>
            <person name="Hensen N."/>
            <person name="Bonometti L."/>
            <person name="Westerberg I."/>
            <person name="Brannstrom I.O."/>
            <person name="Guillou S."/>
            <person name="Cros-Aarteil S."/>
            <person name="Calhoun S."/>
            <person name="Haridas S."/>
            <person name="Kuo A."/>
            <person name="Mondo S."/>
            <person name="Pangilinan J."/>
            <person name="Riley R."/>
            <person name="LaButti K."/>
            <person name="Andreopoulos B."/>
            <person name="Lipzen A."/>
            <person name="Chen C."/>
            <person name="Yan M."/>
            <person name="Daum C."/>
            <person name="Ng V."/>
            <person name="Clum A."/>
            <person name="Steindorff A."/>
            <person name="Ohm R.A."/>
            <person name="Martin F."/>
            <person name="Silar P."/>
            <person name="Natvig D.O."/>
            <person name="Lalanne C."/>
            <person name="Gautier V."/>
            <person name="Ament-Velasquez S.L."/>
            <person name="Kruys A."/>
            <person name="Hutchinson M.I."/>
            <person name="Powell A.J."/>
            <person name="Barry K."/>
            <person name="Miller A.N."/>
            <person name="Grigoriev I.V."/>
            <person name="Debuchy R."/>
            <person name="Gladieux P."/>
            <person name="Hiltunen Thoren M."/>
            <person name="Johannesson H."/>
        </authorList>
    </citation>
    <scope>NUCLEOTIDE SEQUENCE</scope>
    <source>
        <strain evidence="2">CBS 958.72</strain>
    </source>
</reference>
<dbReference type="Proteomes" id="UP001287356">
    <property type="component" value="Unassembled WGS sequence"/>
</dbReference>
<evidence type="ECO:0000256" key="1">
    <source>
        <dbReference type="SAM" id="MobiDB-lite"/>
    </source>
</evidence>
<accession>A0AAE0N0D7</accession>